<dbReference type="EMBL" id="JBBYHV010000001">
    <property type="protein sequence ID" value="MEL1250375.1"/>
    <property type="molecule type" value="Genomic_DNA"/>
</dbReference>
<feature type="domain" description="Peptidase S9 prolyl oligopeptidase catalytic" evidence="3">
    <location>
        <begin position="451"/>
        <end position="657"/>
    </location>
</feature>
<dbReference type="GO" id="GO:0016787">
    <property type="term" value="F:hydrolase activity"/>
    <property type="evidence" value="ECO:0007669"/>
    <property type="project" value="UniProtKB-KW"/>
</dbReference>
<keyword evidence="1 4" id="KW-0378">Hydrolase</keyword>
<feature type="chain" id="PRO_5046513263" evidence="2">
    <location>
        <begin position="24"/>
        <end position="658"/>
    </location>
</feature>
<dbReference type="InterPro" id="IPR029058">
    <property type="entry name" value="AB_hydrolase_fold"/>
</dbReference>
<dbReference type="Gene3D" id="2.120.10.30">
    <property type="entry name" value="TolB, C-terminal domain"/>
    <property type="match status" value="1"/>
</dbReference>
<dbReference type="SUPFAM" id="SSF82171">
    <property type="entry name" value="DPP6 N-terminal domain-like"/>
    <property type="match status" value="1"/>
</dbReference>
<dbReference type="Proteomes" id="UP001497045">
    <property type="component" value="Unassembled WGS sequence"/>
</dbReference>
<dbReference type="PANTHER" id="PTHR42776">
    <property type="entry name" value="SERINE PEPTIDASE S9 FAMILY MEMBER"/>
    <property type="match status" value="1"/>
</dbReference>
<comment type="caution">
    <text evidence="4">The sequence shown here is derived from an EMBL/GenBank/DDBJ whole genome shotgun (WGS) entry which is preliminary data.</text>
</comment>
<name>A0ABU9IDT8_9SPHN</name>
<evidence type="ECO:0000313" key="4">
    <source>
        <dbReference type="EMBL" id="MEL1250375.1"/>
    </source>
</evidence>
<gene>
    <name evidence="4" type="ORF">AAEO60_06795</name>
</gene>
<dbReference type="Pfam" id="PF00326">
    <property type="entry name" value="Peptidase_S9"/>
    <property type="match status" value="1"/>
</dbReference>
<feature type="signal peptide" evidence="2">
    <location>
        <begin position="1"/>
        <end position="23"/>
    </location>
</feature>
<keyword evidence="5" id="KW-1185">Reference proteome</keyword>
<dbReference type="SUPFAM" id="SSF53474">
    <property type="entry name" value="alpha/beta-Hydrolases"/>
    <property type="match status" value="1"/>
</dbReference>
<evidence type="ECO:0000259" key="3">
    <source>
        <dbReference type="Pfam" id="PF00326"/>
    </source>
</evidence>
<keyword evidence="2" id="KW-0732">Signal</keyword>
<dbReference type="InterPro" id="IPR001375">
    <property type="entry name" value="Peptidase_S9_cat"/>
</dbReference>
<protein>
    <submittedName>
        <fullName evidence="4">Alpha/beta fold hydrolase</fullName>
    </submittedName>
</protein>
<dbReference type="InterPro" id="IPR011042">
    <property type="entry name" value="6-blade_b-propeller_TolB-like"/>
</dbReference>
<dbReference type="PANTHER" id="PTHR42776:SF27">
    <property type="entry name" value="DIPEPTIDYL PEPTIDASE FAMILY MEMBER 6"/>
    <property type="match status" value="1"/>
</dbReference>
<organism evidence="4 5">
    <name type="scientific">Aurantiacibacter gilvus</name>
    <dbReference type="NCBI Taxonomy" id="3139141"/>
    <lineage>
        <taxon>Bacteria</taxon>
        <taxon>Pseudomonadati</taxon>
        <taxon>Pseudomonadota</taxon>
        <taxon>Alphaproteobacteria</taxon>
        <taxon>Sphingomonadales</taxon>
        <taxon>Erythrobacteraceae</taxon>
        <taxon>Aurantiacibacter</taxon>
    </lineage>
</organism>
<evidence type="ECO:0000256" key="1">
    <source>
        <dbReference type="ARBA" id="ARBA00022801"/>
    </source>
</evidence>
<evidence type="ECO:0000256" key="2">
    <source>
        <dbReference type="SAM" id="SignalP"/>
    </source>
</evidence>
<dbReference type="RefSeq" id="WP_341672896.1">
    <property type="nucleotide sequence ID" value="NZ_JBBYHV010000001.1"/>
</dbReference>
<accession>A0ABU9IDT8</accession>
<evidence type="ECO:0000313" key="5">
    <source>
        <dbReference type="Proteomes" id="UP001497045"/>
    </source>
</evidence>
<reference evidence="4 5" key="1">
    <citation type="submission" date="2024-04" db="EMBL/GenBank/DDBJ databases">
        <title>Aurantiacibacter sp. DGU6 16S ribosomal RNA gene Genome sequencing and assembly.</title>
        <authorList>
            <person name="Park S."/>
        </authorList>
    </citation>
    <scope>NUCLEOTIDE SEQUENCE [LARGE SCALE GENOMIC DNA]</scope>
    <source>
        <strain evidence="4 5">DGU6</strain>
    </source>
</reference>
<proteinExistence type="predicted"/>
<sequence length="658" mass="72428">MKYNTLSLGFATLAIAVASPVQAQVGSPEDLAGRFGARPTVLDISLSPSGTQIAYITSDNATTEILYVVDLNGEGEPRALTSLSEDNAEMTQCDWANEVWLVCELVAYARVDGRVPINYTRMLSVATDGSDPNLLTSSRSLRSYGVMQDGGSVLSLDIEGEENRILMTRQFLEESSLGTRLANEESGLGVEMVDVTRNRRRTVEDPDEYAVRYVADEHGEIRVKVRRPRDISGRLTGDTLYFYRTPDSSRWNAFSGDLSGFNPVAVSAEENVAYGFQTLDGYRALYRVTLDENADSELVLARDDVDVDGLMRIGRQQRVVGVSYATEKRQIAYLDEDLGNLAGRLQAALPGSPLISIVDASSDEQTLLIYAGSDVDPGMYYLLERANNALSPLLPTRDHLEGMEMAPMTPVEFPAADGTMIPGYLTLPLNSEGAMPAVVMPHGGPGARDYWGFDWMVQFFAARGYAVLQPNFRGSSGYGEAWFGRNGFQQWEVAVGDVNDAGRWLVSEGIADPERLGIVGWSYGGYAALQSQVLDPQLYQAVVAIAPVTDLEQVVEEARDYTNYQVVRRFVGDGPHVEEGSPANHADRFEAPVLLFHGTTDMNVGNFQSRRMEDRLEAAGRTVQYVEYEGFDHYLDHGQVRGNMLLAIDTFLTEHLAE</sequence>
<dbReference type="Gene3D" id="3.40.50.1820">
    <property type="entry name" value="alpha/beta hydrolase"/>
    <property type="match status" value="1"/>
</dbReference>